<sequence>MDHKRNQDESDIDCGGIHCPRCEYNKLCGSNCDCISAGCVPQCKNYGKCINNKCSCSTGFYGPICEHKSGGLCTDEDLRDTDPILLITFGKGSNQYSTKKPANFHFSTTYEQVFEPTTADGRSSLINSIHDDFGGSWHTGATDHTGDKGGYMFLVNADFKAGEFYRGTVKNLCVGQLYEFSVYLANICKPDKCEIKPNVKFQVRTTVGNQLLAELNSGNVLEHNTLTWKKYGLSFTAKTNSVVLLMISNAAGGMGNDLALDDIALSNVLEHNTLTWKKYGLSFTAKTNSVVLLMISNAAGGMGNDLALDDIALRVCGAGKSGFCPSDD</sequence>
<dbReference type="PROSITE" id="PS00022">
    <property type="entry name" value="EGF_1"/>
    <property type="match status" value="1"/>
</dbReference>
<proteinExistence type="predicted"/>
<gene>
    <name evidence="3" type="ORF">VCS650_LOCUS2192</name>
</gene>
<accession>A0A813QH95</accession>
<evidence type="ECO:0000313" key="3">
    <source>
        <dbReference type="EMBL" id="CAF0767870.1"/>
    </source>
</evidence>
<comment type="caution">
    <text evidence="3">The sequence shown here is derived from an EMBL/GenBank/DDBJ whole genome shotgun (WGS) entry which is preliminary data.</text>
</comment>
<dbReference type="Proteomes" id="UP000663891">
    <property type="component" value="Unassembled WGS sequence"/>
</dbReference>
<protein>
    <recommendedName>
        <fullName evidence="1 2">EGF-like domain-containing protein</fullName>
    </recommendedName>
</protein>
<name>A0A813QH95_9BILA</name>
<feature type="domain" description="EGF-like" evidence="1 2">
    <location>
        <begin position="54"/>
        <end position="65"/>
    </location>
</feature>
<dbReference type="PROSITE" id="PS01186">
    <property type="entry name" value="EGF_2"/>
    <property type="match status" value="1"/>
</dbReference>
<dbReference type="AlphaFoldDB" id="A0A813QH95"/>
<evidence type="ECO:0000313" key="4">
    <source>
        <dbReference type="Proteomes" id="UP000663891"/>
    </source>
</evidence>
<dbReference type="OrthoDB" id="198749at2759"/>
<evidence type="ECO:0000259" key="2">
    <source>
        <dbReference type="PROSITE" id="PS01186"/>
    </source>
</evidence>
<dbReference type="EMBL" id="CAJNON010000011">
    <property type="protein sequence ID" value="CAF0767870.1"/>
    <property type="molecule type" value="Genomic_DNA"/>
</dbReference>
<dbReference type="InterPro" id="IPR000742">
    <property type="entry name" value="EGF"/>
</dbReference>
<evidence type="ECO:0000259" key="1">
    <source>
        <dbReference type="PROSITE" id="PS00022"/>
    </source>
</evidence>
<organism evidence="3 4">
    <name type="scientific">Adineta steineri</name>
    <dbReference type="NCBI Taxonomy" id="433720"/>
    <lineage>
        <taxon>Eukaryota</taxon>
        <taxon>Metazoa</taxon>
        <taxon>Spiralia</taxon>
        <taxon>Gnathifera</taxon>
        <taxon>Rotifera</taxon>
        <taxon>Eurotatoria</taxon>
        <taxon>Bdelloidea</taxon>
        <taxon>Adinetida</taxon>
        <taxon>Adinetidae</taxon>
        <taxon>Adineta</taxon>
    </lineage>
</organism>
<reference evidence="3" key="1">
    <citation type="submission" date="2021-02" db="EMBL/GenBank/DDBJ databases">
        <authorList>
            <person name="Nowell W R."/>
        </authorList>
    </citation>
    <scope>NUCLEOTIDE SEQUENCE</scope>
</reference>